<organism evidence="2 3">
    <name type="scientific">Eumeta variegata</name>
    <name type="common">Bagworm moth</name>
    <name type="synonym">Eumeta japonica</name>
    <dbReference type="NCBI Taxonomy" id="151549"/>
    <lineage>
        <taxon>Eukaryota</taxon>
        <taxon>Metazoa</taxon>
        <taxon>Ecdysozoa</taxon>
        <taxon>Arthropoda</taxon>
        <taxon>Hexapoda</taxon>
        <taxon>Insecta</taxon>
        <taxon>Pterygota</taxon>
        <taxon>Neoptera</taxon>
        <taxon>Endopterygota</taxon>
        <taxon>Lepidoptera</taxon>
        <taxon>Glossata</taxon>
        <taxon>Ditrysia</taxon>
        <taxon>Tineoidea</taxon>
        <taxon>Psychidae</taxon>
        <taxon>Oiketicinae</taxon>
        <taxon>Eumeta</taxon>
    </lineage>
</organism>
<comment type="caution">
    <text evidence="2">The sequence shown here is derived from an EMBL/GenBank/DDBJ whole genome shotgun (WGS) entry which is preliminary data.</text>
</comment>
<name>A0A4C1V835_EUMVA</name>
<dbReference type="Proteomes" id="UP000299102">
    <property type="component" value="Unassembled WGS sequence"/>
</dbReference>
<sequence>MKCHNNESSRGSKIAEATEGRCQAKCSELREGSPESRKVHAFPDTRRAGAEATAPARRPAAAQIVHAAVRHISLAKSSTNKYSHNHWKHKISKKKKVTHLKEGRRGRSGRAGRGAALGAPGRAGVRGGADVGREGDGRARAARAARPHPPPRYLLDLIYLRLSTTSPFEREKEIGTSNKIDLRYDNVYSHDGVAKHIYRQRAPTHNLLNTHTPYYKYKPAKVLENSSAKLYRDRDAVTDRTILSN</sequence>
<feature type="region of interest" description="Disordered" evidence="1">
    <location>
        <begin position="27"/>
        <end position="57"/>
    </location>
</feature>
<feature type="region of interest" description="Disordered" evidence="1">
    <location>
        <begin position="80"/>
        <end position="135"/>
    </location>
</feature>
<accession>A0A4C1V835</accession>
<evidence type="ECO:0000313" key="2">
    <source>
        <dbReference type="EMBL" id="GBP35031.1"/>
    </source>
</evidence>
<gene>
    <name evidence="2" type="ORF">EVAR_75233_1</name>
</gene>
<evidence type="ECO:0000256" key="1">
    <source>
        <dbReference type="SAM" id="MobiDB-lite"/>
    </source>
</evidence>
<protein>
    <submittedName>
        <fullName evidence="2">Uncharacterized protein</fullName>
    </submittedName>
</protein>
<dbReference type="EMBL" id="BGZK01000298">
    <property type="protein sequence ID" value="GBP35031.1"/>
    <property type="molecule type" value="Genomic_DNA"/>
</dbReference>
<proteinExistence type="predicted"/>
<keyword evidence="3" id="KW-1185">Reference proteome</keyword>
<dbReference type="AlphaFoldDB" id="A0A4C1V835"/>
<feature type="compositionally biased region" description="Basic residues" evidence="1">
    <location>
        <begin position="83"/>
        <end position="98"/>
    </location>
</feature>
<reference evidence="2 3" key="1">
    <citation type="journal article" date="2019" name="Commun. Biol.">
        <title>The bagworm genome reveals a unique fibroin gene that provides high tensile strength.</title>
        <authorList>
            <person name="Kono N."/>
            <person name="Nakamura H."/>
            <person name="Ohtoshi R."/>
            <person name="Tomita M."/>
            <person name="Numata K."/>
            <person name="Arakawa K."/>
        </authorList>
    </citation>
    <scope>NUCLEOTIDE SEQUENCE [LARGE SCALE GENOMIC DNA]</scope>
</reference>
<evidence type="ECO:0000313" key="3">
    <source>
        <dbReference type="Proteomes" id="UP000299102"/>
    </source>
</evidence>
<feature type="region of interest" description="Disordered" evidence="1">
    <location>
        <begin position="1"/>
        <end position="20"/>
    </location>
</feature>
<feature type="compositionally biased region" description="Low complexity" evidence="1">
    <location>
        <begin position="113"/>
        <end position="123"/>
    </location>
</feature>
<feature type="compositionally biased region" description="Basic and acidic residues" evidence="1">
    <location>
        <begin position="27"/>
        <end position="49"/>
    </location>
</feature>